<reference evidence="1 2" key="1">
    <citation type="journal article" date="2019" name="Commun. Biol.">
        <title>The bagworm genome reveals a unique fibroin gene that provides high tensile strength.</title>
        <authorList>
            <person name="Kono N."/>
            <person name="Nakamura H."/>
            <person name="Ohtoshi R."/>
            <person name="Tomita M."/>
            <person name="Numata K."/>
            <person name="Arakawa K."/>
        </authorList>
    </citation>
    <scope>NUCLEOTIDE SEQUENCE [LARGE SCALE GENOMIC DNA]</scope>
</reference>
<name>A0A4C1XSI4_EUMVA</name>
<sequence>MANSFTYVGKEGGPANTQNVKVRTLRNASLVCLIMFRSFEGQACEPPGTGRWSPPPLDTRNHRKYEDTYRRVGGPPSETMLKLLQCINFTPPDTCQTTCIPLFTVANFARGPYTRHSSKFIPAAESPQVGNRGLFKHQLDNQPCLITGSKRVCTLIPTTRRANQLSQYGLVVTNYRKQYVNIKRTKTQDWNPQKLKAKMEVVGHMARGKDKWSKLITHWYPREGKRKRANNKKMGHDIRKVAGIIWSRSSQESE</sequence>
<dbReference type="Proteomes" id="UP000299102">
    <property type="component" value="Unassembled WGS sequence"/>
</dbReference>
<dbReference type="EMBL" id="BGZK01000944">
    <property type="protein sequence ID" value="GBP65962.1"/>
    <property type="molecule type" value="Genomic_DNA"/>
</dbReference>
<dbReference type="AlphaFoldDB" id="A0A4C1XSI4"/>
<proteinExistence type="predicted"/>
<evidence type="ECO:0000313" key="2">
    <source>
        <dbReference type="Proteomes" id="UP000299102"/>
    </source>
</evidence>
<accession>A0A4C1XSI4</accession>
<organism evidence="1 2">
    <name type="scientific">Eumeta variegata</name>
    <name type="common">Bagworm moth</name>
    <name type="synonym">Eumeta japonica</name>
    <dbReference type="NCBI Taxonomy" id="151549"/>
    <lineage>
        <taxon>Eukaryota</taxon>
        <taxon>Metazoa</taxon>
        <taxon>Ecdysozoa</taxon>
        <taxon>Arthropoda</taxon>
        <taxon>Hexapoda</taxon>
        <taxon>Insecta</taxon>
        <taxon>Pterygota</taxon>
        <taxon>Neoptera</taxon>
        <taxon>Endopterygota</taxon>
        <taxon>Lepidoptera</taxon>
        <taxon>Glossata</taxon>
        <taxon>Ditrysia</taxon>
        <taxon>Tineoidea</taxon>
        <taxon>Psychidae</taxon>
        <taxon>Oiketicinae</taxon>
        <taxon>Eumeta</taxon>
    </lineage>
</organism>
<comment type="caution">
    <text evidence="1">The sequence shown here is derived from an EMBL/GenBank/DDBJ whole genome shotgun (WGS) entry which is preliminary data.</text>
</comment>
<evidence type="ECO:0000313" key="1">
    <source>
        <dbReference type="EMBL" id="GBP65962.1"/>
    </source>
</evidence>
<gene>
    <name evidence="1" type="ORF">EVAR_45882_1</name>
</gene>
<keyword evidence="2" id="KW-1185">Reference proteome</keyword>
<protein>
    <submittedName>
        <fullName evidence="1">Uncharacterized protein</fullName>
    </submittedName>
</protein>